<dbReference type="GO" id="GO:0061700">
    <property type="term" value="C:GATOR2 complex"/>
    <property type="evidence" value="ECO:0007669"/>
    <property type="project" value="TreeGrafter"/>
</dbReference>
<keyword evidence="1" id="KW-0853">WD repeat</keyword>
<evidence type="ECO:0000256" key="1">
    <source>
        <dbReference type="ARBA" id="ARBA00022574"/>
    </source>
</evidence>
<organism evidence="4">
    <name type="scientific">Oikopleura dioica</name>
    <name type="common">Tunicate</name>
    <dbReference type="NCBI Taxonomy" id="34765"/>
    <lineage>
        <taxon>Eukaryota</taxon>
        <taxon>Metazoa</taxon>
        <taxon>Chordata</taxon>
        <taxon>Tunicata</taxon>
        <taxon>Appendicularia</taxon>
        <taxon>Copelata</taxon>
        <taxon>Oikopleuridae</taxon>
        <taxon>Oikopleura</taxon>
    </lineage>
</organism>
<dbReference type="OrthoDB" id="311712at2759"/>
<feature type="compositionally biased region" description="Basic and acidic residues" evidence="3">
    <location>
        <begin position="657"/>
        <end position="666"/>
    </location>
</feature>
<proteinExistence type="predicted"/>
<evidence type="ECO:0000313" key="4">
    <source>
        <dbReference type="EMBL" id="CBY09356.1"/>
    </source>
</evidence>
<protein>
    <submittedName>
        <fullName evidence="4">Uncharacterized protein</fullName>
    </submittedName>
</protein>
<dbReference type="SUPFAM" id="SSF50978">
    <property type="entry name" value="WD40 repeat-like"/>
    <property type="match status" value="1"/>
</dbReference>
<dbReference type="InParanoid" id="E4XCN1"/>
<dbReference type="InterPro" id="IPR015943">
    <property type="entry name" value="WD40/YVTN_repeat-like_dom_sf"/>
</dbReference>
<evidence type="ECO:0000256" key="2">
    <source>
        <dbReference type="ARBA" id="ARBA00022737"/>
    </source>
</evidence>
<gene>
    <name evidence="4" type="ORF">GSOID_T00007908001</name>
</gene>
<dbReference type="Gene3D" id="2.130.10.10">
    <property type="entry name" value="YVTN repeat-like/Quinoprotein amine dehydrogenase"/>
    <property type="match status" value="1"/>
</dbReference>
<keyword evidence="2" id="KW-0677">Repeat</keyword>
<dbReference type="PANTHER" id="PTHR46200">
    <property type="entry name" value="GATOR COMPLEX PROTEIN WDR24"/>
    <property type="match status" value="1"/>
</dbReference>
<reference evidence="4" key="1">
    <citation type="journal article" date="2010" name="Science">
        <title>Plasticity of animal genome architecture unmasked by rapid evolution of a pelagic tunicate.</title>
        <authorList>
            <person name="Denoeud F."/>
            <person name="Henriet S."/>
            <person name="Mungpakdee S."/>
            <person name="Aury J.M."/>
            <person name="Da Silva C."/>
            <person name="Brinkmann H."/>
            <person name="Mikhaleva J."/>
            <person name="Olsen L.C."/>
            <person name="Jubin C."/>
            <person name="Canestro C."/>
            <person name="Bouquet J.M."/>
            <person name="Danks G."/>
            <person name="Poulain J."/>
            <person name="Campsteijn C."/>
            <person name="Adamski M."/>
            <person name="Cross I."/>
            <person name="Yadetie F."/>
            <person name="Muffato M."/>
            <person name="Louis A."/>
            <person name="Butcher S."/>
            <person name="Tsagkogeorga G."/>
            <person name="Konrad A."/>
            <person name="Singh S."/>
            <person name="Jensen M.F."/>
            <person name="Cong E.H."/>
            <person name="Eikeseth-Otteraa H."/>
            <person name="Noel B."/>
            <person name="Anthouard V."/>
            <person name="Porcel B.M."/>
            <person name="Kachouri-Lafond R."/>
            <person name="Nishino A."/>
            <person name="Ugolini M."/>
            <person name="Chourrout P."/>
            <person name="Nishida H."/>
            <person name="Aasland R."/>
            <person name="Huzurbazar S."/>
            <person name="Westhof E."/>
            <person name="Delsuc F."/>
            <person name="Lehrach H."/>
            <person name="Reinhardt R."/>
            <person name="Weissenbach J."/>
            <person name="Roy S.W."/>
            <person name="Artiguenave F."/>
            <person name="Postlethwait J.H."/>
            <person name="Manak J.R."/>
            <person name="Thompson E.M."/>
            <person name="Jaillon O."/>
            <person name="Du Pasquier L."/>
            <person name="Boudinot P."/>
            <person name="Liberles D.A."/>
            <person name="Volff J.N."/>
            <person name="Philippe H."/>
            <person name="Lenhard B."/>
            <person name="Roest Crollius H."/>
            <person name="Wincker P."/>
            <person name="Chourrout D."/>
        </authorList>
    </citation>
    <scope>NUCLEOTIDE SEQUENCE [LARGE SCALE GENOMIC DNA]</scope>
</reference>
<feature type="compositionally biased region" description="Basic and acidic residues" evidence="3">
    <location>
        <begin position="520"/>
        <end position="536"/>
    </location>
</feature>
<feature type="compositionally biased region" description="Polar residues" evidence="3">
    <location>
        <begin position="503"/>
        <end position="519"/>
    </location>
</feature>
<dbReference type="GO" id="GO:0005774">
    <property type="term" value="C:vacuolar membrane"/>
    <property type="evidence" value="ECO:0007669"/>
    <property type="project" value="TreeGrafter"/>
</dbReference>
<dbReference type="EMBL" id="FN653037">
    <property type="protein sequence ID" value="CBY09356.1"/>
    <property type="molecule type" value="Genomic_DNA"/>
</dbReference>
<accession>E4XCN1</accession>
<dbReference type="Proteomes" id="UP000001307">
    <property type="component" value="Unassembled WGS sequence"/>
</dbReference>
<dbReference type="GO" id="GO:0016239">
    <property type="term" value="P:positive regulation of macroautophagy"/>
    <property type="evidence" value="ECO:0007669"/>
    <property type="project" value="TreeGrafter"/>
</dbReference>
<name>E4XCN1_OIKDI</name>
<dbReference type="GO" id="GO:0005829">
    <property type="term" value="C:cytosol"/>
    <property type="evidence" value="ECO:0007669"/>
    <property type="project" value="TreeGrafter"/>
</dbReference>
<evidence type="ECO:0000256" key="3">
    <source>
        <dbReference type="SAM" id="MobiDB-lite"/>
    </source>
</evidence>
<evidence type="ECO:0000313" key="5">
    <source>
        <dbReference type="Proteomes" id="UP000001307"/>
    </source>
</evidence>
<dbReference type="AlphaFoldDB" id="E4XCN1"/>
<feature type="region of interest" description="Disordered" evidence="3">
    <location>
        <begin position="630"/>
        <end position="693"/>
    </location>
</feature>
<dbReference type="PANTHER" id="PTHR46200:SF1">
    <property type="entry name" value="GATOR COMPLEX PROTEIN WDR24"/>
    <property type="match status" value="1"/>
</dbReference>
<keyword evidence="5" id="KW-1185">Reference proteome</keyword>
<feature type="compositionally biased region" description="Polar residues" evidence="3">
    <location>
        <begin position="643"/>
        <end position="653"/>
    </location>
</feature>
<dbReference type="InterPro" id="IPR036322">
    <property type="entry name" value="WD40_repeat_dom_sf"/>
</dbReference>
<feature type="region of interest" description="Disordered" evidence="3">
    <location>
        <begin position="495"/>
        <end position="540"/>
    </location>
</feature>
<dbReference type="GO" id="GO:1904263">
    <property type="term" value="P:positive regulation of TORC1 signaling"/>
    <property type="evidence" value="ECO:0007669"/>
    <property type="project" value="TreeGrafter"/>
</dbReference>
<sequence>MIPEYRSECSVSLLQRNDCPRNGNKGFVEVASWNDWVVAAPTEKTLFLIHRQSNRLNSVHLDLHDILPLTTNFAKRKILDLAIYYSEKKEEVSIYIYVMLEQAEKKFSIYEIKFLRTKNVDDIKNGTAERRSQLLLDPPVNAESQSTPSKSKLSKFQLGFDRNPFTKGNEEPRPVRIYIYGISGQKGRIFCYDLEKSTIARSNSARKVMTFEQNQVPLCFEACNTEVTKENTVERGKLAVVIRQGNAGNLGDPNIKIKEDVSKNSTALNNGKREVKIPGIYKCPELIRWHPHKDWLCVVSVKGDTYAPVGRLVCLFDLAESTRPKSDRSKRSKARYEFQLDSSGQVFVSWRPCSTCDPGSINYNPFQFLYFTSSEEATPVYLMDFRRSSIPIGVFKAQGESIRCISVNQNGRGMYAATIEGKVHYFAFKPNDALYSSVEDKLPKRAIAISPSGEIIQSVSVNKTAGKRSSHELVPTHSLSFENPRNYYHKRQSSMNGLDDMRSSVSSTNSDMGSYSYETVSHERGSSKTRKNRDDIPNIGDSAAGFVQDRTFTVIHSQPRPSAFGQFAELMRIPEGETPAVQAREIAQLAVQLGVINQDFYVRLADFLDGVPQTRIEEIPADLNVDKNAQNNESIENARVENYRTSPTLSLKQTKNKSSEQWREIPSEDSEAANTDTEKEEPKKRKQRCSPARDLKPRTSLMVIDSKELVSKAEVKTEEFIFRLFAQEVADIRTFECIQAAVIAVCILGEKIIKILESENVSSDLIESWFLEYFDYLSSRSLFIQKTLISRKCPIANIRELLYKPADDSGLEAMHSGPSYRVTYPLGCGHCRMQQTNEPGVATSCEKCKRFIICDVCKLPCSDSLSQFCRLCRHGGHVEHYEIWSQEYNHCMVAGCECVGH</sequence>
<dbReference type="InterPro" id="IPR037590">
    <property type="entry name" value="WDR24"/>
</dbReference>